<evidence type="ECO:0000259" key="2">
    <source>
        <dbReference type="Pfam" id="PF12695"/>
    </source>
</evidence>
<dbReference type="Proteomes" id="UP000199139">
    <property type="component" value="Unassembled WGS sequence"/>
</dbReference>
<evidence type="ECO:0000313" key="5">
    <source>
        <dbReference type="Proteomes" id="UP000199139"/>
    </source>
</evidence>
<keyword evidence="4" id="KW-0378">Hydrolase</keyword>
<dbReference type="RefSeq" id="WP_089855530.1">
    <property type="nucleotide sequence ID" value="NZ_BJWJ01000042.1"/>
</dbReference>
<feature type="domain" description="Alpha/beta hydrolase fold-5" evidence="2">
    <location>
        <begin position="68"/>
        <end position="231"/>
    </location>
</feature>
<dbReference type="InterPro" id="IPR029059">
    <property type="entry name" value="AB_hydrolase_5"/>
</dbReference>
<evidence type="ECO:0000256" key="1">
    <source>
        <dbReference type="SAM" id="Phobius"/>
    </source>
</evidence>
<gene>
    <name evidence="3" type="ORF">HMI01_26210</name>
    <name evidence="4" type="ORF">SAMN05421668_1358</name>
</gene>
<dbReference type="SUPFAM" id="SSF53474">
    <property type="entry name" value="alpha/beta-Hydrolases"/>
    <property type="match status" value="1"/>
</dbReference>
<dbReference type="GO" id="GO:0016787">
    <property type="term" value="F:hydrolase activity"/>
    <property type="evidence" value="ECO:0007669"/>
    <property type="project" value="UniProtKB-KW"/>
</dbReference>
<name>A0A1I6UWH0_9BACI</name>
<evidence type="ECO:0000313" key="6">
    <source>
        <dbReference type="Proteomes" id="UP000321773"/>
    </source>
</evidence>
<evidence type="ECO:0000313" key="3">
    <source>
        <dbReference type="EMBL" id="GEM05633.1"/>
    </source>
</evidence>
<sequence>MTKKKKLMKRIGFILIAVIILISLSAFIFLKINTYKPLEEASDMLDLPNVTETADWIKLSQNEPEVRLVFYPGGLVEPVSYVPLLEPLTDEGYEVFIIKMPLNLAILNADAIEDVQESEPTELPTYLSGHSLGGASASIYLSDVPEAVDGLVFLGAYPAENNDLSAVDFPVVSITASNDTILNWESFETSQSLLPEDTTYNVIEGGNHANFGSYGKQDGDGENTISREEQQTTTRRIFTDLIGK</sequence>
<reference evidence="4 5" key="1">
    <citation type="submission" date="2016-10" db="EMBL/GenBank/DDBJ databases">
        <authorList>
            <person name="de Groot N.N."/>
        </authorList>
    </citation>
    <scope>NUCLEOTIDE SEQUENCE [LARGE SCALE GENOMIC DNA]</scope>
    <source>
        <strain evidence="4 5">DSM 17074</strain>
    </source>
</reference>
<dbReference type="Proteomes" id="UP000321773">
    <property type="component" value="Unassembled WGS sequence"/>
</dbReference>
<dbReference type="Gene3D" id="3.40.50.1820">
    <property type="entry name" value="alpha/beta hydrolase"/>
    <property type="match status" value="1"/>
</dbReference>
<protein>
    <submittedName>
        <fullName evidence="4">Alpha/beta hydrolase family protein</fullName>
    </submittedName>
    <submittedName>
        <fullName evidence="3">Carboxymethylenebutenolidase</fullName>
    </submittedName>
</protein>
<dbReference type="InterPro" id="IPR029058">
    <property type="entry name" value="AB_hydrolase_fold"/>
</dbReference>
<keyword evidence="1" id="KW-0472">Membrane</keyword>
<dbReference type="EMBL" id="BJWJ01000042">
    <property type="protein sequence ID" value="GEM05633.1"/>
    <property type="molecule type" value="Genomic_DNA"/>
</dbReference>
<organism evidence="4 5">
    <name type="scientific">Halolactibacillus miurensis</name>
    <dbReference type="NCBI Taxonomy" id="306541"/>
    <lineage>
        <taxon>Bacteria</taxon>
        <taxon>Bacillati</taxon>
        <taxon>Bacillota</taxon>
        <taxon>Bacilli</taxon>
        <taxon>Bacillales</taxon>
        <taxon>Bacillaceae</taxon>
        <taxon>Halolactibacillus</taxon>
    </lineage>
</organism>
<proteinExistence type="predicted"/>
<dbReference type="AlphaFoldDB" id="A0A1I6UWH0"/>
<feature type="transmembrane region" description="Helical" evidence="1">
    <location>
        <begin position="12"/>
        <end position="30"/>
    </location>
</feature>
<dbReference type="STRING" id="306541.SAMN05421668_1358"/>
<reference evidence="3 6" key="2">
    <citation type="submission" date="2019-07" db="EMBL/GenBank/DDBJ databases">
        <title>Whole genome shotgun sequence of Halolactibacillus miurensis NBRC 100873.</title>
        <authorList>
            <person name="Hosoyama A."/>
            <person name="Uohara A."/>
            <person name="Ohji S."/>
            <person name="Ichikawa N."/>
        </authorList>
    </citation>
    <scope>NUCLEOTIDE SEQUENCE [LARGE SCALE GENOMIC DNA]</scope>
    <source>
        <strain evidence="3 6">NBRC 100873</strain>
    </source>
</reference>
<keyword evidence="6" id="KW-1185">Reference proteome</keyword>
<accession>A0A1I6UWH0</accession>
<keyword evidence="1" id="KW-1133">Transmembrane helix</keyword>
<dbReference type="Pfam" id="PF12695">
    <property type="entry name" value="Abhydrolase_5"/>
    <property type="match status" value="1"/>
</dbReference>
<dbReference type="OrthoDB" id="9780932at2"/>
<keyword evidence="1" id="KW-0812">Transmembrane</keyword>
<dbReference type="EMBL" id="FPAI01000035">
    <property type="protein sequence ID" value="SFT05788.1"/>
    <property type="molecule type" value="Genomic_DNA"/>
</dbReference>
<evidence type="ECO:0000313" key="4">
    <source>
        <dbReference type="EMBL" id="SFT05788.1"/>
    </source>
</evidence>